<evidence type="ECO:0000313" key="2">
    <source>
        <dbReference type="Proteomes" id="UP000303027"/>
    </source>
</evidence>
<reference evidence="1 2" key="1">
    <citation type="submission" date="2018-04" db="EMBL/GenBank/DDBJ databases">
        <title>Large scale genomics of bovine and human commensal E. coli to reveal the emerging process of EHEC.</title>
        <authorList>
            <person name="Arimizu Y."/>
            <person name="Ogura Y."/>
        </authorList>
    </citation>
    <scope>NUCLEOTIDE SEQUENCE [LARGE SCALE GENOMIC DNA]</scope>
    <source>
        <strain evidence="1 2">KK-P061</strain>
    </source>
</reference>
<organism evidence="1 2">
    <name type="scientific">Escherichia coli</name>
    <dbReference type="NCBI Taxonomy" id="562"/>
    <lineage>
        <taxon>Bacteria</taxon>
        <taxon>Pseudomonadati</taxon>
        <taxon>Pseudomonadota</taxon>
        <taxon>Gammaproteobacteria</taxon>
        <taxon>Enterobacterales</taxon>
        <taxon>Enterobacteriaceae</taxon>
        <taxon>Escherichia</taxon>
    </lineage>
</organism>
<dbReference type="AlphaFoldDB" id="A0A4C9F2H6"/>
<protein>
    <submittedName>
        <fullName evidence="1">Uncharacterized protein</fullName>
    </submittedName>
</protein>
<sequence>MGFHLVFHHQSQRQNERAGDGQFRVQQVAVVVGHVPQEGDFRVTGQMEIQDTGSAVPAVLTQSQRQVICPDLQVKTVLHALIIQIRIRVQLTSFRVQGVRVMVNHLPDNIDESLCIHRLRGDICSLQRRPDDFHQVFHFQNVGPAFFLRGRTVRDKHPVMAQGQRQVQPFRQRKQCFCGFHVIGPGNGVKPFCLFT</sequence>
<accession>A0A4C9F2H6</accession>
<proteinExistence type="predicted"/>
<evidence type="ECO:0000313" key="1">
    <source>
        <dbReference type="EMBL" id="GDH28739.1"/>
    </source>
</evidence>
<name>A0A4C9F2H6_ECOLX</name>
<gene>
    <name evidence="1" type="ORF">BvCmsKKP061_00509</name>
</gene>
<dbReference type="EMBL" id="BFXY01000020">
    <property type="protein sequence ID" value="GDH28739.1"/>
    <property type="molecule type" value="Genomic_DNA"/>
</dbReference>
<comment type="caution">
    <text evidence="1">The sequence shown here is derived from an EMBL/GenBank/DDBJ whole genome shotgun (WGS) entry which is preliminary data.</text>
</comment>
<dbReference type="Proteomes" id="UP000303027">
    <property type="component" value="Unassembled WGS sequence"/>
</dbReference>